<comment type="caution">
    <text evidence="18">The sequence shown here is derived from an EMBL/GenBank/DDBJ whole genome shotgun (WGS) entry which is preliminary data.</text>
</comment>
<gene>
    <name evidence="18" type="ORF">FHU38_003399</name>
</gene>
<evidence type="ECO:0000313" key="18">
    <source>
        <dbReference type="EMBL" id="NIJ13055.1"/>
    </source>
</evidence>
<keyword evidence="9" id="KW-0862">Zinc</keyword>
<organism evidence="18 19">
    <name type="scientific">Saccharomonospora amisosensis</name>
    <dbReference type="NCBI Taxonomy" id="1128677"/>
    <lineage>
        <taxon>Bacteria</taxon>
        <taxon>Bacillati</taxon>
        <taxon>Actinomycetota</taxon>
        <taxon>Actinomycetes</taxon>
        <taxon>Pseudonocardiales</taxon>
        <taxon>Pseudonocardiaceae</taxon>
        <taxon>Saccharomonospora</taxon>
    </lineage>
</organism>
<evidence type="ECO:0000259" key="17">
    <source>
        <dbReference type="PROSITE" id="PS50893"/>
    </source>
</evidence>
<dbReference type="GO" id="GO:0016887">
    <property type="term" value="F:ATP hydrolysis activity"/>
    <property type="evidence" value="ECO:0007669"/>
    <property type="project" value="InterPro"/>
</dbReference>
<keyword evidence="12" id="KW-0238">DNA-binding</keyword>
<dbReference type="Gene3D" id="1.20.1580.10">
    <property type="entry name" value="ABC transporter ATPase like domain"/>
    <property type="match status" value="2"/>
</dbReference>
<dbReference type="PANTHER" id="PTHR43152:SF1">
    <property type="entry name" value="UVRA PROTEIN"/>
    <property type="match status" value="1"/>
</dbReference>
<evidence type="ECO:0000256" key="15">
    <source>
        <dbReference type="ARBA" id="ARBA00039316"/>
    </source>
</evidence>
<dbReference type="GO" id="GO:0004518">
    <property type="term" value="F:nuclease activity"/>
    <property type="evidence" value="ECO:0007669"/>
    <property type="project" value="UniProtKB-KW"/>
</dbReference>
<feature type="domain" description="ABC transporter" evidence="17">
    <location>
        <begin position="488"/>
        <end position="811"/>
    </location>
</feature>
<dbReference type="GO" id="GO:0005737">
    <property type="term" value="C:cytoplasm"/>
    <property type="evidence" value="ECO:0007669"/>
    <property type="project" value="UniProtKB-SubCell"/>
</dbReference>
<dbReference type="GO" id="GO:0008270">
    <property type="term" value="F:zinc ion binding"/>
    <property type="evidence" value="ECO:0007669"/>
    <property type="project" value="UniProtKB-KW"/>
</dbReference>
<dbReference type="InterPro" id="IPR041552">
    <property type="entry name" value="UvrA_DNA-bd"/>
</dbReference>
<keyword evidence="6" id="KW-0227">DNA damage</keyword>
<dbReference type="RefSeq" id="WP_313886807.1">
    <property type="nucleotide sequence ID" value="NZ_JAAOYM010000001.1"/>
</dbReference>
<keyword evidence="5" id="KW-0547">Nucleotide-binding</keyword>
<dbReference type="Gene3D" id="3.40.50.300">
    <property type="entry name" value="P-loop containing nucleotide triphosphate hydrolases"/>
    <property type="match status" value="2"/>
</dbReference>
<evidence type="ECO:0000256" key="16">
    <source>
        <dbReference type="ARBA" id="ARBA00042156"/>
    </source>
</evidence>
<keyword evidence="13" id="KW-0234">DNA repair</keyword>
<evidence type="ECO:0000256" key="11">
    <source>
        <dbReference type="ARBA" id="ARBA00022881"/>
    </source>
</evidence>
<dbReference type="PROSITE" id="PS00211">
    <property type="entry name" value="ABC_TRANSPORTER_1"/>
    <property type="match status" value="2"/>
</dbReference>
<dbReference type="PROSITE" id="PS50893">
    <property type="entry name" value="ABC_TRANSPORTER_2"/>
    <property type="match status" value="1"/>
</dbReference>
<keyword evidence="3" id="KW-0479">Metal-binding</keyword>
<dbReference type="Proteomes" id="UP000545493">
    <property type="component" value="Unassembled WGS sequence"/>
</dbReference>
<sequence>METETAGCHPDSPAAGRPLPDWLIVRGAREHNLAELVVRLPHRSLVVFTGLSGSGKSTLAFDTIYAECRRRQLHSMSAFTRQLLGELDKPDLDAIEGLCSAVALDQRGAGSNPRSTVGTATDIYDLLRVLYARVGYAAPGAPVPELSPRAFSFNLPHGACPDCQGLGTCREVARDLLVPRPELSLAQGALAPWRGPSAEPQHALAMAMARHLGADVDVPWQALPRQVQHTLLEGTSEPVAPLSGATTGPRRRDQVFHGLVPWLRRQADGGRDRAGGYLRTVRCPACAGSRLNAAQRSVRLVPDRPDTAIGELCTRPVAELLDFLSGLELEADRRAVAEQVMRDVSIRLEHLIEVGLDHLTLDRGTPSLSGGEARRLRLAQQLGTGLFGLLYVLDEPTSGLHPADVDRLLGSLRTLRDQGNSVLVVEHDQQVVRAADWVVDLGPGAGEAGGRLLHSGPLPELLGNEESLTGGHLSGRLRVPPRPYRRSPEPDRVLTVCGASEHNLRDLDLEFPLGCFTVVTGVSGSGKSTLVDTVLYRAVARAVQDEPVVPGEHRRVDGTELVSRVVRVDQSAIGRTPRSNPATYTGAFDPIRTLFARTELARELGLRPGHFSFNTAGGRCETCAGDGVVGIDMRFLPDIEVVCDACDGTRYQAATLRVTYRDLTIADVLDLPVHAALDVFGDTAAVARPLRALTEVGLGYLRLGQPARSLSGGEAQRVKLAAELSGKVNGHTLYVLDEPTTGLHPEDVRRLLGVLHGLVDKGDTVVVVEHDVVVTASADRVIELGHGGGSSGGRLVATGTPEEIVATPGSVTARYLRDACVRVPPFSNFTDTDCGGYNTYDSKR</sequence>
<dbReference type="GO" id="GO:0003677">
    <property type="term" value="F:DNA binding"/>
    <property type="evidence" value="ECO:0007669"/>
    <property type="project" value="UniProtKB-KW"/>
</dbReference>
<dbReference type="Pfam" id="PF17755">
    <property type="entry name" value="UvrA_DNA-bind"/>
    <property type="match status" value="1"/>
</dbReference>
<dbReference type="EMBL" id="JAAOYM010000001">
    <property type="protein sequence ID" value="NIJ13055.1"/>
    <property type="molecule type" value="Genomic_DNA"/>
</dbReference>
<evidence type="ECO:0000256" key="7">
    <source>
        <dbReference type="ARBA" id="ARBA00022769"/>
    </source>
</evidence>
<evidence type="ECO:0000256" key="13">
    <source>
        <dbReference type="ARBA" id="ARBA00023204"/>
    </source>
</evidence>
<dbReference type="AlphaFoldDB" id="A0A7X5URW7"/>
<evidence type="ECO:0000256" key="14">
    <source>
        <dbReference type="ARBA" id="ARBA00038000"/>
    </source>
</evidence>
<evidence type="ECO:0000256" key="9">
    <source>
        <dbReference type="ARBA" id="ARBA00022833"/>
    </source>
</evidence>
<keyword evidence="7" id="KW-0228">DNA excision</keyword>
<comment type="subcellular location">
    <subcellularLocation>
        <location evidence="1">Cytoplasm</location>
    </subcellularLocation>
</comment>
<dbReference type="InterPro" id="IPR017871">
    <property type="entry name" value="ABC_transporter-like_CS"/>
</dbReference>
<evidence type="ECO:0000256" key="4">
    <source>
        <dbReference type="ARBA" id="ARBA00022737"/>
    </source>
</evidence>
<evidence type="ECO:0000256" key="12">
    <source>
        <dbReference type="ARBA" id="ARBA00023125"/>
    </source>
</evidence>
<accession>A0A7X5URW7</accession>
<keyword evidence="2" id="KW-0963">Cytoplasm</keyword>
<evidence type="ECO:0000256" key="1">
    <source>
        <dbReference type="ARBA" id="ARBA00004496"/>
    </source>
</evidence>
<evidence type="ECO:0000256" key="3">
    <source>
        <dbReference type="ARBA" id="ARBA00022723"/>
    </source>
</evidence>
<evidence type="ECO:0000313" key="19">
    <source>
        <dbReference type="Proteomes" id="UP000545493"/>
    </source>
</evidence>
<proteinExistence type="inferred from homology"/>
<evidence type="ECO:0000256" key="6">
    <source>
        <dbReference type="ARBA" id="ARBA00022763"/>
    </source>
</evidence>
<keyword evidence="4" id="KW-0677">Repeat</keyword>
<keyword evidence="8" id="KW-0863">Zinc-finger</keyword>
<dbReference type="GO" id="GO:0005524">
    <property type="term" value="F:ATP binding"/>
    <property type="evidence" value="ECO:0007669"/>
    <property type="project" value="UniProtKB-KW"/>
</dbReference>
<keyword evidence="19" id="KW-1185">Reference proteome</keyword>
<keyword evidence="11" id="KW-0267">Excision nuclease</keyword>
<dbReference type="GO" id="GO:0009380">
    <property type="term" value="C:excinuclease repair complex"/>
    <property type="evidence" value="ECO:0007669"/>
    <property type="project" value="InterPro"/>
</dbReference>
<dbReference type="Gene3D" id="1.10.8.280">
    <property type="entry name" value="ABC transporter ATPase domain-like"/>
    <property type="match status" value="1"/>
</dbReference>
<evidence type="ECO:0000256" key="10">
    <source>
        <dbReference type="ARBA" id="ARBA00022840"/>
    </source>
</evidence>
<evidence type="ECO:0000256" key="5">
    <source>
        <dbReference type="ARBA" id="ARBA00022741"/>
    </source>
</evidence>
<comment type="similarity">
    <text evidence="14">Belongs to the ABC transporter superfamily. UvrA family.</text>
</comment>
<evidence type="ECO:0000256" key="2">
    <source>
        <dbReference type="ARBA" id="ARBA00022490"/>
    </source>
</evidence>
<protein>
    <recommendedName>
        <fullName evidence="15">UvrABC system protein A</fullName>
    </recommendedName>
    <alternativeName>
        <fullName evidence="16">Excinuclease ABC subunit A</fullName>
    </alternativeName>
</protein>
<dbReference type="SUPFAM" id="SSF52540">
    <property type="entry name" value="P-loop containing nucleoside triphosphate hydrolases"/>
    <property type="match status" value="2"/>
</dbReference>
<keyword evidence="10" id="KW-0067">ATP-binding</keyword>
<dbReference type="InterPro" id="IPR003439">
    <property type="entry name" value="ABC_transporter-like_ATP-bd"/>
</dbReference>
<dbReference type="InterPro" id="IPR004602">
    <property type="entry name" value="UvrA"/>
</dbReference>
<dbReference type="NCBIfam" id="TIGR00630">
    <property type="entry name" value="uvra"/>
    <property type="match status" value="1"/>
</dbReference>
<evidence type="ECO:0000256" key="8">
    <source>
        <dbReference type="ARBA" id="ARBA00022771"/>
    </source>
</evidence>
<dbReference type="PANTHER" id="PTHR43152">
    <property type="entry name" value="UVRABC SYSTEM PROTEIN A"/>
    <property type="match status" value="1"/>
</dbReference>
<name>A0A7X5URW7_9PSEU</name>
<dbReference type="GO" id="GO:0006289">
    <property type="term" value="P:nucleotide-excision repair"/>
    <property type="evidence" value="ECO:0007669"/>
    <property type="project" value="InterPro"/>
</dbReference>
<reference evidence="18 19" key="1">
    <citation type="submission" date="2020-03" db="EMBL/GenBank/DDBJ databases">
        <title>Sequencing the genomes of 1000 actinobacteria strains.</title>
        <authorList>
            <person name="Klenk H.-P."/>
        </authorList>
    </citation>
    <scope>NUCLEOTIDE SEQUENCE [LARGE SCALE GENOMIC DNA]</scope>
    <source>
        <strain evidence="18 19">DSM 45685</strain>
    </source>
</reference>
<dbReference type="InterPro" id="IPR027417">
    <property type="entry name" value="P-loop_NTPase"/>
</dbReference>